<evidence type="ECO:0000313" key="2">
    <source>
        <dbReference type="Proteomes" id="UP001599756"/>
    </source>
</evidence>
<comment type="caution">
    <text evidence="1">The sequence shown here is derived from an EMBL/GenBank/DDBJ whole genome shotgun (WGS) entry which is preliminary data.</text>
</comment>
<name>A0ABW6HC31_9ACTN</name>
<sequence>MTLTSEVFTQATETDPAIQARAVIRTGQQRLLAALRPKVALLTELELGADAREAALAALTDFCTGSVRCHLNATDQALYAPAAGLPETHLLIRALRTAATVLDQDIDALTRTDNAHRAKTIAQSIEALLATHLAVEQAVLLPALTALPGIEPATLAADFTTLLDGGRLDRPAILDVGRDVTDG</sequence>
<reference evidence="1 2" key="1">
    <citation type="submission" date="2024-09" db="EMBL/GenBank/DDBJ databases">
        <title>The Natural Products Discovery Center: Release of the First 8490 Sequenced Strains for Exploring Actinobacteria Biosynthetic Diversity.</title>
        <authorList>
            <person name="Kalkreuter E."/>
            <person name="Kautsar S.A."/>
            <person name="Yang D."/>
            <person name="Bader C.D."/>
            <person name="Teijaro C.N."/>
            <person name="Fluegel L."/>
            <person name="Davis C.M."/>
            <person name="Simpson J.R."/>
            <person name="Lauterbach L."/>
            <person name="Steele A.D."/>
            <person name="Gui C."/>
            <person name="Meng S."/>
            <person name="Li G."/>
            <person name="Viehrig K."/>
            <person name="Ye F."/>
            <person name="Su P."/>
            <person name="Kiefer A.F."/>
            <person name="Nichols A."/>
            <person name="Cepeda A.J."/>
            <person name="Yan W."/>
            <person name="Fan B."/>
            <person name="Jiang Y."/>
            <person name="Adhikari A."/>
            <person name="Zheng C.-J."/>
            <person name="Schuster L."/>
            <person name="Cowan T.M."/>
            <person name="Smanski M.J."/>
            <person name="Chevrette M.G."/>
            <person name="De Carvalho L.P.S."/>
            <person name="Shen B."/>
        </authorList>
    </citation>
    <scope>NUCLEOTIDE SEQUENCE [LARGE SCALE GENOMIC DNA]</scope>
    <source>
        <strain evidence="1 2">NPDC059500</strain>
    </source>
</reference>
<accession>A0ABW6HC31</accession>
<keyword evidence="2" id="KW-1185">Reference proteome</keyword>
<proteinExistence type="predicted"/>
<dbReference type="EMBL" id="JBHYTS010000053">
    <property type="protein sequence ID" value="MFE1754183.1"/>
    <property type="molecule type" value="Genomic_DNA"/>
</dbReference>
<organism evidence="1 2">
    <name type="scientific">Streptomyces anandii</name>
    <dbReference type="NCBI Taxonomy" id="285454"/>
    <lineage>
        <taxon>Bacteria</taxon>
        <taxon>Bacillati</taxon>
        <taxon>Actinomycetota</taxon>
        <taxon>Actinomycetes</taxon>
        <taxon>Kitasatosporales</taxon>
        <taxon>Streptomycetaceae</taxon>
        <taxon>Streptomyces</taxon>
    </lineage>
</organism>
<dbReference type="Proteomes" id="UP001599756">
    <property type="component" value="Unassembled WGS sequence"/>
</dbReference>
<protein>
    <submittedName>
        <fullName evidence="1">Hemerythrin domain-containing protein</fullName>
    </submittedName>
</protein>
<gene>
    <name evidence="1" type="ORF">ACFW88_27190</name>
</gene>
<dbReference type="RefSeq" id="WP_381842635.1">
    <property type="nucleotide sequence ID" value="NZ_JBHYTS010000053.1"/>
</dbReference>
<evidence type="ECO:0000313" key="1">
    <source>
        <dbReference type="EMBL" id="MFE1754183.1"/>
    </source>
</evidence>